<name>A0A7J0GFQ0_9ERIC</name>
<dbReference type="Proteomes" id="UP000585474">
    <property type="component" value="Unassembled WGS sequence"/>
</dbReference>
<gene>
    <name evidence="2" type="ORF">Acr_21g0002280</name>
</gene>
<dbReference type="EMBL" id="BJWL01000021">
    <property type="protein sequence ID" value="GFZ09629.1"/>
    <property type="molecule type" value="Genomic_DNA"/>
</dbReference>
<comment type="caution">
    <text evidence="2">The sequence shown here is derived from an EMBL/GenBank/DDBJ whole genome shotgun (WGS) entry which is preliminary data.</text>
</comment>
<dbReference type="AlphaFoldDB" id="A0A7J0GFQ0"/>
<reference evidence="2 3" key="1">
    <citation type="submission" date="2019-07" db="EMBL/GenBank/DDBJ databases">
        <title>De Novo Assembly of kiwifruit Actinidia rufa.</title>
        <authorList>
            <person name="Sugita-Konishi S."/>
            <person name="Sato K."/>
            <person name="Mori E."/>
            <person name="Abe Y."/>
            <person name="Kisaki G."/>
            <person name="Hamano K."/>
            <person name="Suezawa K."/>
            <person name="Otani M."/>
            <person name="Fukuda T."/>
            <person name="Manabe T."/>
            <person name="Gomi K."/>
            <person name="Tabuchi M."/>
            <person name="Akimitsu K."/>
            <person name="Kataoka I."/>
        </authorList>
    </citation>
    <scope>NUCLEOTIDE SEQUENCE [LARGE SCALE GENOMIC DNA]</scope>
    <source>
        <strain evidence="3">cv. Fuchu</strain>
    </source>
</reference>
<keyword evidence="3" id="KW-1185">Reference proteome</keyword>
<organism evidence="2 3">
    <name type="scientific">Actinidia rufa</name>
    <dbReference type="NCBI Taxonomy" id="165716"/>
    <lineage>
        <taxon>Eukaryota</taxon>
        <taxon>Viridiplantae</taxon>
        <taxon>Streptophyta</taxon>
        <taxon>Embryophyta</taxon>
        <taxon>Tracheophyta</taxon>
        <taxon>Spermatophyta</taxon>
        <taxon>Magnoliopsida</taxon>
        <taxon>eudicotyledons</taxon>
        <taxon>Gunneridae</taxon>
        <taxon>Pentapetalae</taxon>
        <taxon>asterids</taxon>
        <taxon>Ericales</taxon>
        <taxon>Actinidiaceae</taxon>
        <taxon>Actinidia</taxon>
    </lineage>
</organism>
<evidence type="ECO:0000256" key="1">
    <source>
        <dbReference type="SAM" id="MobiDB-lite"/>
    </source>
</evidence>
<feature type="compositionally biased region" description="Polar residues" evidence="1">
    <location>
        <begin position="98"/>
        <end position="110"/>
    </location>
</feature>
<sequence length="110" mass="12362">MITKQKTQQKARPPRTSLDESSSAEEGLDACGNPENSSMEFEEGRQETIESKAEVSSREHEESMDLAQTETLTMECKREGVMAVIGKDDTMAEDQDQIETTNMRNTRTDN</sequence>
<feature type="compositionally biased region" description="Basic and acidic residues" evidence="1">
    <location>
        <begin position="42"/>
        <end position="63"/>
    </location>
</feature>
<feature type="region of interest" description="Disordered" evidence="1">
    <location>
        <begin position="89"/>
        <end position="110"/>
    </location>
</feature>
<evidence type="ECO:0000313" key="3">
    <source>
        <dbReference type="Proteomes" id="UP000585474"/>
    </source>
</evidence>
<feature type="region of interest" description="Disordered" evidence="1">
    <location>
        <begin position="1"/>
        <end position="68"/>
    </location>
</feature>
<proteinExistence type="predicted"/>
<evidence type="ECO:0000313" key="2">
    <source>
        <dbReference type="EMBL" id="GFZ09629.1"/>
    </source>
</evidence>
<accession>A0A7J0GFQ0</accession>
<protein>
    <submittedName>
        <fullName evidence="2">Uncharacterized protein</fullName>
    </submittedName>
</protein>